<keyword evidence="4 6" id="KW-1133">Transmembrane helix</keyword>
<dbReference type="PANTHER" id="PTHR31885">
    <property type="entry name" value="GH04784P"/>
    <property type="match status" value="1"/>
</dbReference>
<gene>
    <name evidence="7" type="ORF">H9655_12295</name>
</gene>
<dbReference type="EMBL" id="JACSQT010000005">
    <property type="protein sequence ID" value="MBD7937803.1"/>
    <property type="molecule type" value="Genomic_DNA"/>
</dbReference>
<name>A0ABR8QQI8_9BACI</name>
<evidence type="ECO:0000256" key="3">
    <source>
        <dbReference type="ARBA" id="ARBA00022692"/>
    </source>
</evidence>
<protein>
    <submittedName>
        <fullName evidence="7">Lysoplasmalogenase</fullName>
    </submittedName>
</protein>
<dbReference type="Pfam" id="PF07947">
    <property type="entry name" value="YhhN"/>
    <property type="match status" value="1"/>
</dbReference>
<sequence>MRKKLPILILLFAVLYIFFIPEQPTAMKIFFKLVPMLLIILYTYRNQQENKPIHYHFIFFGLIFCMFGDGLLIWFVVGLTAFLIGHIFYTIGFFKVWNYSLARFLSFIPILAYDIFMSSKFITALNYRNENELIIPVILYIAVISMMFWSAIMSGQLYAIIGSFLFVISDSVLAWNKFISSVPFSGSIIMITYYTAQFLIAFSLFHLTVNQVKKQKPNTPIPTKG</sequence>
<reference evidence="7 8" key="1">
    <citation type="submission" date="2020-08" db="EMBL/GenBank/DDBJ databases">
        <title>A Genomic Blueprint of the Chicken Gut Microbiome.</title>
        <authorList>
            <person name="Gilroy R."/>
            <person name="Ravi A."/>
            <person name="Getino M."/>
            <person name="Pursley I."/>
            <person name="Horton D.L."/>
            <person name="Alikhan N.-F."/>
            <person name="Baker D."/>
            <person name="Gharbi K."/>
            <person name="Hall N."/>
            <person name="Watson M."/>
            <person name="Adriaenssens E.M."/>
            <person name="Foster-Nyarko E."/>
            <person name="Jarju S."/>
            <person name="Secka A."/>
            <person name="Antonio M."/>
            <person name="Oren A."/>
            <person name="Chaudhuri R."/>
            <person name="La Ragione R.M."/>
            <person name="Hildebrand F."/>
            <person name="Pallen M.J."/>
        </authorList>
    </citation>
    <scope>NUCLEOTIDE SEQUENCE [LARGE SCALE GENOMIC DNA]</scope>
    <source>
        <strain evidence="7 8">Sa5YUA1</strain>
    </source>
</reference>
<comment type="subcellular location">
    <subcellularLocation>
        <location evidence="1">Membrane</location>
        <topology evidence="1">Multi-pass membrane protein</topology>
    </subcellularLocation>
</comment>
<evidence type="ECO:0000256" key="5">
    <source>
        <dbReference type="ARBA" id="ARBA00023136"/>
    </source>
</evidence>
<comment type="caution">
    <text evidence="7">The sequence shown here is derived from an EMBL/GenBank/DDBJ whole genome shotgun (WGS) entry which is preliminary data.</text>
</comment>
<keyword evidence="8" id="KW-1185">Reference proteome</keyword>
<feature type="transmembrane region" description="Helical" evidence="6">
    <location>
        <begin position="137"/>
        <end position="168"/>
    </location>
</feature>
<dbReference type="RefSeq" id="WP_191814352.1">
    <property type="nucleotide sequence ID" value="NZ_JACSQT010000005.1"/>
</dbReference>
<proteinExistence type="inferred from homology"/>
<evidence type="ECO:0000256" key="1">
    <source>
        <dbReference type="ARBA" id="ARBA00004141"/>
    </source>
</evidence>
<accession>A0ABR8QQI8</accession>
<dbReference type="InterPro" id="IPR012506">
    <property type="entry name" value="TMEM86B-like"/>
</dbReference>
<keyword evidence="5 6" id="KW-0472">Membrane</keyword>
<organism evidence="7 8">
    <name type="scientific">Cytobacillus stercorigallinarum</name>
    <dbReference type="NCBI Taxonomy" id="2762240"/>
    <lineage>
        <taxon>Bacteria</taxon>
        <taxon>Bacillati</taxon>
        <taxon>Bacillota</taxon>
        <taxon>Bacilli</taxon>
        <taxon>Bacillales</taxon>
        <taxon>Bacillaceae</taxon>
        <taxon>Cytobacillus</taxon>
    </lineage>
</organism>
<evidence type="ECO:0000313" key="7">
    <source>
        <dbReference type="EMBL" id="MBD7937803.1"/>
    </source>
</evidence>
<feature type="transmembrane region" description="Helical" evidence="6">
    <location>
        <begin position="188"/>
        <end position="209"/>
    </location>
</feature>
<comment type="similarity">
    <text evidence="2">Belongs to the TMEM86 family.</text>
</comment>
<dbReference type="Proteomes" id="UP000657931">
    <property type="component" value="Unassembled WGS sequence"/>
</dbReference>
<keyword evidence="3 6" id="KW-0812">Transmembrane</keyword>
<feature type="transmembrane region" description="Helical" evidence="6">
    <location>
        <begin position="57"/>
        <end position="84"/>
    </location>
</feature>
<evidence type="ECO:0000256" key="2">
    <source>
        <dbReference type="ARBA" id="ARBA00007375"/>
    </source>
</evidence>
<evidence type="ECO:0000256" key="6">
    <source>
        <dbReference type="SAM" id="Phobius"/>
    </source>
</evidence>
<evidence type="ECO:0000313" key="8">
    <source>
        <dbReference type="Proteomes" id="UP000657931"/>
    </source>
</evidence>
<evidence type="ECO:0000256" key="4">
    <source>
        <dbReference type="ARBA" id="ARBA00022989"/>
    </source>
</evidence>
<feature type="transmembrane region" description="Helical" evidence="6">
    <location>
        <begin position="96"/>
        <end position="116"/>
    </location>
</feature>
<dbReference type="PANTHER" id="PTHR31885:SF6">
    <property type="entry name" value="GH04784P"/>
    <property type="match status" value="1"/>
</dbReference>